<dbReference type="PANTHER" id="PTHR10120">
    <property type="entry name" value="CAAX PRENYL PROTEASE 1"/>
    <property type="match status" value="1"/>
</dbReference>
<evidence type="ECO:0000256" key="9">
    <source>
        <dbReference type="ARBA" id="ARBA00023049"/>
    </source>
</evidence>
<keyword evidence="8 14" id="KW-1133">Transmembrane helix</keyword>
<keyword evidence="5 13" id="KW-0378">Hydrolase</keyword>
<feature type="active site" description="Proton donor" evidence="11">
    <location>
        <position position="359"/>
    </location>
</feature>
<evidence type="ECO:0000256" key="5">
    <source>
        <dbReference type="ARBA" id="ARBA00022801"/>
    </source>
</evidence>
<keyword evidence="9 13" id="KW-0482">Metalloprotease</keyword>
<keyword evidence="7 12" id="KW-0862">Zinc</keyword>
<feature type="domain" description="Peptidase M48" evidence="15">
    <location>
        <begin position="208"/>
        <end position="412"/>
    </location>
</feature>
<dbReference type="GO" id="GO:0004222">
    <property type="term" value="F:metalloendopeptidase activity"/>
    <property type="evidence" value="ECO:0007669"/>
    <property type="project" value="InterPro"/>
</dbReference>
<dbReference type="InterPro" id="IPR032456">
    <property type="entry name" value="Peptidase_M48_N"/>
</dbReference>
<dbReference type="EMBL" id="JAAKYA010000072">
    <property type="protein sequence ID" value="NGO39818.1"/>
    <property type="molecule type" value="Genomic_DNA"/>
</dbReference>
<dbReference type="FunFam" id="3.30.2010.10:FF:000002">
    <property type="entry name" value="CAAX prenyl protease"/>
    <property type="match status" value="1"/>
</dbReference>
<evidence type="ECO:0000259" key="15">
    <source>
        <dbReference type="Pfam" id="PF01435"/>
    </source>
</evidence>
<evidence type="ECO:0000256" key="13">
    <source>
        <dbReference type="RuleBase" id="RU003983"/>
    </source>
</evidence>
<comment type="caution">
    <text evidence="17">The sequence shown here is derived from an EMBL/GenBank/DDBJ whole genome shotgun (WGS) entry which is preliminary data.</text>
</comment>
<feature type="transmembrane region" description="Helical" evidence="14">
    <location>
        <begin position="149"/>
        <end position="168"/>
    </location>
</feature>
<evidence type="ECO:0000256" key="11">
    <source>
        <dbReference type="PIRSR" id="PIRSR627057-1"/>
    </source>
</evidence>
<dbReference type="RefSeq" id="WP_165108060.1">
    <property type="nucleotide sequence ID" value="NZ_JAAKYA010000072.1"/>
</dbReference>
<feature type="transmembrane region" description="Helical" evidence="14">
    <location>
        <begin position="68"/>
        <end position="84"/>
    </location>
</feature>
<dbReference type="Pfam" id="PF16491">
    <property type="entry name" value="Peptidase_M48_N"/>
    <property type="match status" value="1"/>
</dbReference>
<comment type="subcellular location">
    <subcellularLocation>
        <location evidence="1">Endoplasmic reticulum membrane</location>
        <topology evidence="1">Multi-pass membrane protein</topology>
    </subcellularLocation>
</comment>
<comment type="cofactor">
    <cofactor evidence="12 13">
        <name>Zn(2+)</name>
        <dbReference type="ChEBI" id="CHEBI:29105"/>
    </cofactor>
    <text evidence="12 13">Binds 1 zinc ion per subunit.</text>
</comment>
<feature type="binding site" evidence="12">
    <location>
        <position position="281"/>
    </location>
    <ligand>
        <name>Zn(2+)</name>
        <dbReference type="ChEBI" id="CHEBI:29105"/>
        <note>catalytic</note>
    </ligand>
</feature>
<protein>
    <submittedName>
        <fullName evidence="17">M48 family metallopeptidase</fullName>
    </submittedName>
</protein>
<accession>A0A6M1RIC5</accession>
<evidence type="ECO:0000259" key="16">
    <source>
        <dbReference type="Pfam" id="PF16491"/>
    </source>
</evidence>
<dbReference type="Gene3D" id="3.30.2010.10">
    <property type="entry name" value="Metalloproteases ('zincins'), catalytic domain"/>
    <property type="match status" value="1"/>
</dbReference>
<name>A0A6M1RIC5_9BACT</name>
<feature type="transmembrane region" description="Helical" evidence="14">
    <location>
        <begin position="324"/>
        <end position="344"/>
    </location>
</feature>
<keyword evidence="18" id="KW-1185">Reference proteome</keyword>
<evidence type="ECO:0000256" key="2">
    <source>
        <dbReference type="ARBA" id="ARBA00022670"/>
    </source>
</evidence>
<dbReference type="GO" id="GO:0071586">
    <property type="term" value="P:CAAX-box protein processing"/>
    <property type="evidence" value="ECO:0007669"/>
    <property type="project" value="InterPro"/>
</dbReference>
<evidence type="ECO:0000256" key="1">
    <source>
        <dbReference type="ARBA" id="ARBA00004477"/>
    </source>
</evidence>
<feature type="binding site" evidence="12">
    <location>
        <position position="277"/>
    </location>
    <ligand>
        <name>Zn(2+)</name>
        <dbReference type="ChEBI" id="CHEBI:29105"/>
        <note>catalytic</note>
    </ligand>
</feature>
<evidence type="ECO:0000256" key="3">
    <source>
        <dbReference type="ARBA" id="ARBA00022692"/>
    </source>
</evidence>
<organism evidence="17 18">
    <name type="scientific">Limisphaera ngatamarikiensis</name>
    <dbReference type="NCBI Taxonomy" id="1324935"/>
    <lineage>
        <taxon>Bacteria</taxon>
        <taxon>Pseudomonadati</taxon>
        <taxon>Verrucomicrobiota</taxon>
        <taxon>Verrucomicrobiia</taxon>
        <taxon>Limisphaerales</taxon>
        <taxon>Limisphaeraceae</taxon>
        <taxon>Limisphaera</taxon>
    </lineage>
</organism>
<sequence>MNVWSAVGAVLLGLRVAGELWLEALNRRHFKRLAAGEKAPSANSTRVVPGSRALDYALARCRFRQATVAYETLLLVGLLWSGVLPRAWSVWQQIFGTGPLADSLFPWCVFALVSVAWWPWLWYERFDLEERFGFNTTRPATWWSDRFKGLVLAAGLGIPVIAAIIHLIRQAGPWWWVWGWTGAVAFALILGWLAPTWILPWFHRFDPLPEGALRERLQQLAARMDFPLRDIQVMDGSRRTRHSNAFFTGWGRARRVVLYDTLLNQLGPDELEAVVAHEMGHARLGHLWQLWTLTAIGWGLGFAVAGWIVQQPDFYRTFGFSEPHPAVAVLLLGLWAGPAGWWLLPWIHAWARRCEFQADAFAVRALGSVEPLQRALERLHRDNLADVPSHPWYRFWHESHPTLPERITALTANARAGAKR</sequence>
<dbReference type="CDD" id="cd07343">
    <property type="entry name" value="M48A_Zmpste24p_like"/>
    <property type="match status" value="1"/>
</dbReference>
<evidence type="ECO:0000256" key="8">
    <source>
        <dbReference type="ARBA" id="ARBA00022989"/>
    </source>
</evidence>
<feature type="transmembrane region" description="Helical" evidence="14">
    <location>
        <begin position="174"/>
        <end position="194"/>
    </location>
</feature>
<dbReference type="AlphaFoldDB" id="A0A6M1RIC5"/>
<proteinExistence type="inferred from homology"/>
<dbReference type="Proteomes" id="UP000477311">
    <property type="component" value="Unassembled WGS sequence"/>
</dbReference>
<feature type="domain" description="CAAX prenyl protease 1 N-terminal" evidence="16">
    <location>
        <begin position="52"/>
        <end position="203"/>
    </location>
</feature>
<evidence type="ECO:0000256" key="14">
    <source>
        <dbReference type="SAM" id="Phobius"/>
    </source>
</evidence>
<evidence type="ECO:0000256" key="7">
    <source>
        <dbReference type="ARBA" id="ARBA00022833"/>
    </source>
</evidence>
<keyword evidence="6" id="KW-0256">Endoplasmic reticulum</keyword>
<evidence type="ECO:0000256" key="4">
    <source>
        <dbReference type="ARBA" id="ARBA00022723"/>
    </source>
</evidence>
<feature type="transmembrane region" description="Helical" evidence="14">
    <location>
        <begin position="287"/>
        <end position="309"/>
    </location>
</feature>
<feature type="transmembrane region" description="Helical" evidence="14">
    <location>
        <begin position="104"/>
        <end position="123"/>
    </location>
</feature>
<evidence type="ECO:0000313" key="17">
    <source>
        <dbReference type="EMBL" id="NGO39818.1"/>
    </source>
</evidence>
<evidence type="ECO:0000256" key="12">
    <source>
        <dbReference type="PIRSR" id="PIRSR627057-2"/>
    </source>
</evidence>
<dbReference type="Pfam" id="PF01435">
    <property type="entry name" value="Peptidase_M48"/>
    <property type="match status" value="1"/>
</dbReference>
<dbReference type="InterPro" id="IPR027057">
    <property type="entry name" value="CAXX_Prtase_1"/>
</dbReference>
<evidence type="ECO:0000313" key="18">
    <source>
        <dbReference type="Proteomes" id="UP000477311"/>
    </source>
</evidence>
<evidence type="ECO:0000256" key="10">
    <source>
        <dbReference type="ARBA" id="ARBA00023136"/>
    </source>
</evidence>
<gene>
    <name evidence="17" type="ORF">G4L39_10495</name>
</gene>
<reference evidence="17 18" key="1">
    <citation type="submission" date="2020-02" db="EMBL/GenBank/DDBJ databases">
        <title>Draft genome sequence of Limisphaera ngatamarikiensis NGM72.4T, a thermophilic Verrucomicrobia grouped in subdivision 3.</title>
        <authorList>
            <person name="Carere C.R."/>
            <person name="Steen J."/>
            <person name="Hugenholtz P."/>
            <person name="Stott M.B."/>
        </authorList>
    </citation>
    <scope>NUCLEOTIDE SEQUENCE [LARGE SCALE GENOMIC DNA]</scope>
    <source>
        <strain evidence="17 18">NGM72.4</strain>
    </source>
</reference>
<keyword evidence="4 12" id="KW-0479">Metal-binding</keyword>
<keyword evidence="10 14" id="KW-0472">Membrane</keyword>
<dbReference type="GO" id="GO:0046872">
    <property type="term" value="F:metal ion binding"/>
    <property type="evidence" value="ECO:0007669"/>
    <property type="project" value="UniProtKB-KW"/>
</dbReference>
<evidence type="ECO:0000256" key="6">
    <source>
        <dbReference type="ARBA" id="ARBA00022824"/>
    </source>
</evidence>
<feature type="binding site" evidence="12">
    <location>
        <position position="355"/>
    </location>
    <ligand>
        <name>Zn(2+)</name>
        <dbReference type="ChEBI" id="CHEBI:29105"/>
        <note>catalytic</note>
    </ligand>
</feature>
<dbReference type="InterPro" id="IPR001915">
    <property type="entry name" value="Peptidase_M48"/>
</dbReference>
<keyword evidence="3 14" id="KW-0812">Transmembrane</keyword>
<comment type="similarity">
    <text evidence="13">Belongs to the peptidase M48 family.</text>
</comment>
<keyword evidence="2 13" id="KW-0645">Protease</keyword>
<feature type="active site" evidence="11">
    <location>
        <position position="278"/>
    </location>
</feature>